<dbReference type="eggNOG" id="KOG2029">
    <property type="taxonomic scope" value="Eukaryota"/>
</dbReference>
<feature type="region of interest" description="Disordered" evidence="16">
    <location>
        <begin position="680"/>
        <end position="704"/>
    </location>
</feature>
<dbReference type="InParanoid" id="K3WNH7"/>
<dbReference type="OMA" id="WAQQWLL"/>
<feature type="region of interest" description="Disordered" evidence="16">
    <location>
        <begin position="720"/>
        <end position="740"/>
    </location>
</feature>
<reference evidence="18" key="3">
    <citation type="submission" date="2015-02" db="UniProtKB">
        <authorList>
            <consortium name="EnsemblProtists"/>
        </authorList>
    </citation>
    <scope>IDENTIFICATION</scope>
    <source>
        <strain evidence="18">DAOM BR144</strain>
    </source>
</reference>
<comment type="subcellular location">
    <subcellularLocation>
        <location evidence="3">Endoplasmic reticulum</location>
    </subcellularLocation>
    <subcellularLocation>
        <location evidence="1">Membrane</location>
        <topology evidence="1">Single-pass membrane protein</topology>
    </subcellularLocation>
    <subcellularLocation>
        <location evidence="2">Mitochondrion</location>
    </subcellularLocation>
</comment>
<evidence type="ECO:0000256" key="12">
    <source>
        <dbReference type="ARBA" id="ARBA00023264"/>
    </source>
</evidence>
<dbReference type="InterPro" id="IPR029058">
    <property type="entry name" value="AB_hydrolase_fold"/>
</dbReference>
<name>K3WNH7_GLOUD</name>
<sequence>MHAKRPLTLLLGAAGASMSASAGFLYMGDDVSLPKAPQPLASQQLPSQLPQPDTRRAKQQAVNDQHSRNTPQQQHAEPSKPRAKALSKQELGLDQSLARDFACLVSSASVFAARRAFYASSASKNQAHDTSRSTNHTTSGSTRSTGPTSNMYHHLVGWLQELARSSTAWDADQVIQSSSFALLLHLISSSQQTLRQDLEHELYDAVGVLATNAQCAKAITERATRYGKHALLNLAQSHDRDTRVGDALHRLVLLDGPECRFGPANLVSLLALAVADVPDEYLAFALWGLRKAASPHARSAKYEWRKALFGDDATAKTRRKLIANDKLWTALMAICNDDEHQRSDTVLLEAAKLMCELSDDPAIARALQRHDASTQMLMHWMTSTNVPLVCTALEIVANVVRHDENVRATLLAMGALDVLRARVLENNDCRMTAALLQAVRCIAAPSCDRDGAAPMTPFALNRDALSFLQDDDDDEHPLHHDDFVTPTSVTKRQYVDGWIELFTAFLTSQDEQIRDEAAKCLEQISDHGAHHDQAKQEWLISILDAVLRQVPLEIAMASTSVRAAKSRTRPIAGHATERSNYEIAHAKALRALAYVLGRKECQQDFVRRGGIPLLKLLMRSENQLVQRETARVLANLFTCNNMHDDVRDFVVNDTQLTSVLEQWTQSKDIQLQSIAHRARSNRRYQIQTSSDKKRMSTQHKSAPEEHVKYLDGVHPLHFSSTTDDASAESDSSSPDETNTSRRYDVDVVLIHGLLGCPYETWMCGDDETTMWAQQWLLPDLQRDGTNPRVLSIGYDAQLLSSDSAWSTMSFESTSHEIRKKLNAARVGTGDRPVIFVTHSLGGVLLKQVLHDSMVESPQEDGSLVDNVNGVLFYGVPHHGSPVAQMIHAFRPRSLGINQHPVTEHLHGTPHSEMLNDWCAALFEEKGIPALSIGESVPCRLPVIGVEALVVPPSSANPGFGDFVTVPDATHMSVCKPSAQSDLRYTLAYEFIAKRATASNEVASRTSDMASSDVE</sequence>
<dbReference type="SUPFAM" id="SSF48371">
    <property type="entry name" value="ARM repeat"/>
    <property type="match status" value="1"/>
</dbReference>
<dbReference type="InterPro" id="IPR011989">
    <property type="entry name" value="ARM-like"/>
</dbReference>
<dbReference type="EMBL" id="GL376604">
    <property type="status" value="NOT_ANNOTATED_CDS"/>
    <property type="molecule type" value="Genomic_DNA"/>
</dbReference>
<keyword evidence="17" id="KW-0732">Signal</keyword>
<dbReference type="Gene3D" id="1.25.10.10">
    <property type="entry name" value="Leucine-rich Repeat Variant"/>
    <property type="match status" value="2"/>
</dbReference>
<evidence type="ECO:0000256" key="8">
    <source>
        <dbReference type="ARBA" id="ARBA00023098"/>
    </source>
</evidence>
<keyword evidence="19" id="KW-1185">Reference proteome</keyword>
<keyword evidence="12" id="KW-1208">Phospholipid metabolism</keyword>
<dbReference type="Proteomes" id="UP000019132">
    <property type="component" value="Unassembled WGS sequence"/>
</dbReference>
<keyword evidence="11" id="KW-0594">Phospholipid biosynthesis</keyword>
<evidence type="ECO:0000256" key="4">
    <source>
        <dbReference type="ARBA" id="ARBA00022516"/>
    </source>
</evidence>
<dbReference type="SUPFAM" id="SSF53474">
    <property type="entry name" value="alpha/beta-Hydrolases"/>
    <property type="match status" value="1"/>
</dbReference>
<dbReference type="GO" id="GO:0016020">
    <property type="term" value="C:membrane"/>
    <property type="evidence" value="ECO:0007669"/>
    <property type="project" value="UniProtKB-SubCell"/>
</dbReference>
<dbReference type="HOGENOM" id="CLU_311359_0_0_1"/>
<evidence type="ECO:0000313" key="19">
    <source>
        <dbReference type="Proteomes" id="UP000019132"/>
    </source>
</evidence>
<reference evidence="19" key="2">
    <citation type="submission" date="2010-04" db="EMBL/GenBank/DDBJ databases">
        <authorList>
            <person name="Buell R."/>
            <person name="Hamilton J."/>
            <person name="Hostetler J."/>
        </authorList>
    </citation>
    <scope>NUCLEOTIDE SEQUENCE [LARGE SCALE GENOMIC DNA]</scope>
    <source>
        <strain evidence="19">DAOM:BR144</strain>
    </source>
</reference>
<feature type="compositionally biased region" description="Low complexity" evidence="16">
    <location>
        <begin position="720"/>
        <end position="737"/>
    </location>
</feature>
<dbReference type="PANTHER" id="PTHR48182:SF2">
    <property type="entry name" value="PROTEIN SERAC1"/>
    <property type="match status" value="1"/>
</dbReference>
<evidence type="ECO:0000256" key="16">
    <source>
        <dbReference type="SAM" id="MobiDB-lite"/>
    </source>
</evidence>
<evidence type="ECO:0000256" key="6">
    <source>
        <dbReference type="ARBA" id="ARBA00022824"/>
    </source>
</evidence>
<keyword evidence="5" id="KW-0812">Transmembrane</keyword>
<feature type="region of interest" description="Disordered" evidence="16">
    <location>
        <begin position="122"/>
        <end position="149"/>
    </location>
</feature>
<evidence type="ECO:0000256" key="13">
    <source>
        <dbReference type="ARBA" id="ARBA00038024"/>
    </source>
</evidence>
<keyword evidence="7" id="KW-1133">Transmembrane helix</keyword>
<accession>K3WNH7</accession>
<feature type="signal peptide" evidence="17">
    <location>
        <begin position="1"/>
        <end position="22"/>
    </location>
</feature>
<dbReference type="Gene3D" id="3.40.50.1820">
    <property type="entry name" value="alpha/beta hydrolase"/>
    <property type="match status" value="1"/>
</dbReference>
<evidence type="ECO:0000256" key="2">
    <source>
        <dbReference type="ARBA" id="ARBA00004173"/>
    </source>
</evidence>
<protein>
    <recommendedName>
        <fullName evidence="14">Protein SERAC1</fullName>
    </recommendedName>
    <alternativeName>
        <fullName evidence="15">Serine active site-containing protein 1</fullName>
    </alternativeName>
</protein>
<feature type="compositionally biased region" description="Low complexity" evidence="16">
    <location>
        <begin position="38"/>
        <end position="52"/>
    </location>
</feature>
<feature type="chain" id="PRO_5003867948" description="Protein SERAC1" evidence="17">
    <location>
        <begin position="23"/>
        <end position="1014"/>
    </location>
</feature>
<evidence type="ECO:0000256" key="3">
    <source>
        <dbReference type="ARBA" id="ARBA00004240"/>
    </source>
</evidence>
<keyword evidence="4" id="KW-0444">Lipid biosynthesis</keyword>
<evidence type="ECO:0000256" key="10">
    <source>
        <dbReference type="ARBA" id="ARBA00023136"/>
    </source>
</evidence>
<feature type="region of interest" description="Disordered" evidence="16">
    <location>
        <begin position="33"/>
        <end position="88"/>
    </location>
</feature>
<dbReference type="EnsemblProtists" id="PYU1_T006519">
    <property type="protein sequence ID" value="PYU1_T006519"/>
    <property type="gene ID" value="PYU1_G006507"/>
</dbReference>
<keyword evidence="6" id="KW-0256">Endoplasmic reticulum</keyword>
<keyword evidence="10" id="KW-0472">Membrane</keyword>
<dbReference type="GO" id="GO:0008654">
    <property type="term" value="P:phospholipid biosynthetic process"/>
    <property type="evidence" value="ECO:0007669"/>
    <property type="project" value="UniProtKB-KW"/>
</dbReference>
<feature type="compositionally biased region" description="Low complexity" evidence="16">
    <location>
        <begin position="132"/>
        <end position="149"/>
    </location>
</feature>
<evidence type="ECO:0000256" key="7">
    <source>
        <dbReference type="ARBA" id="ARBA00022989"/>
    </source>
</evidence>
<evidence type="ECO:0000256" key="11">
    <source>
        <dbReference type="ARBA" id="ARBA00023209"/>
    </source>
</evidence>
<evidence type="ECO:0000256" key="5">
    <source>
        <dbReference type="ARBA" id="ARBA00022692"/>
    </source>
</evidence>
<dbReference type="GO" id="GO:0005739">
    <property type="term" value="C:mitochondrion"/>
    <property type="evidence" value="ECO:0007669"/>
    <property type="project" value="UniProtKB-SubCell"/>
</dbReference>
<evidence type="ECO:0000256" key="14">
    <source>
        <dbReference type="ARBA" id="ARBA00040991"/>
    </source>
</evidence>
<dbReference type="InterPro" id="IPR016024">
    <property type="entry name" value="ARM-type_fold"/>
</dbReference>
<proteinExistence type="inferred from homology"/>
<dbReference type="AlphaFoldDB" id="K3WNH7"/>
<dbReference type="GO" id="GO:0005783">
    <property type="term" value="C:endoplasmic reticulum"/>
    <property type="evidence" value="ECO:0007669"/>
    <property type="project" value="UniProtKB-SubCell"/>
</dbReference>
<dbReference type="PANTHER" id="PTHR48182">
    <property type="entry name" value="PROTEIN SERAC1"/>
    <property type="match status" value="1"/>
</dbReference>
<dbReference type="VEuPathDB" id="FungiDB:PYU1_G006507"/>
<feature type="compositionally biased region" description="Polar residues" evidence="16">
    <location>
        <begin position="60"/>
        <end position="76"/>
    </location>
</feature>
<reference evidence="19" key="1">
    <citation type="journal article" date="2010" name="Genome Biol.">
        <title>Genome sequence of the necrotrophic plant pathogen Pythium ultimum reveals original pathogenicity mechanisms and effector repertoire.</title>
        <authorList>
            <person name="Levesque C.A."/>
            <person name="Brouwer H."/>
            <person name="Cano L."/>
            <person name="Hamilton J.P."/>
            <person name="Holt C."/>
            <person name="Huitema E."/>
            <person name="Raffaele S."/>
            <person name="Robideau G.P."/>
            <person name="Thines M."/>
            <person name="Win J."/>
            <person name="Zerillo M.M."/>
            <person name="Beakes G.W."/>
            <person name="Boore J.L."/>
            <person name="Busam D."/>
            <person name="Dumas B."/>
            <person name="Ferriera S."/>
            <person name="Fuerstenberg S.I."/>
            <person name="Gachon C.M."/>
            <person name="Gaulin E."/>
            <person name="Govers F."/>
            <person name="Grenville-Briggs L."/>
            <person name="Horner N."/>
            <person name="Hostetler J."/>
            <person name="Jiang R.H."/>
            <person name="Johnson J."/>
            <person name="Krajaejun T."/>
            <person name="Lin H."/>
            <person name="Meijer H.J."/>
            <person name="Moore B."/>
            <person name="Morris P."/>
            <person name="Phuntmart V."/>
            <person name="Puiu D."/>
            <person name="Shetty J."/>
            <person name="Stajich J.E."/>
            <person name="Tripathy S."/>
            <person name="Wawra S."/>
            <person name="van West P."/>
            <person name="Whitty B.R."/>
            <person name="Coutinho P.M."/>
            <person name="Henrissat B."/>
            <person name="Martin F."/>
            <person name="Thomas P.D."/>
            <person name="Tyler B.M."/>
            <person name="De Vries R.P."/>
            <person name="Kamoun S."/>
            <person name="Yandell M."/>
            <person name="Tisserat N."/>
            <person name="Buell C.R."/>
        </authorList>
    </citation>
    <scope>NUCLEOTIDE SEQUENCE</scope>
    <source>
        <strain evidence="19">DAOM:BR144</strain>
    </source>
</reference>
<keyword evidence="8" id="KW-0443">Lipid metabolism</keyword>
<evidence type="ECO:0000256" key="17">
    <source>
        <dbReference type="SAM" id="SignalP"/>
    </source>
</evidence>
<evidence type="ECO:0000256" key="15">
    <source>
        <dbReference type="ARBA" id="ARBA00041701"/>
    </source>
</evidence>
<comment type="similarity">
    <text evidence="13">Belongs to the SERAC1 family.</text>
</comment>
<organism evidence="18 19">
    <name type="scientific">Globisporangium ultimum (strain ATCC 200006 / CBS 805.95 / DAOM BR144)</name>
    <name type="common">Pythium ultimum</name>
    <dbReference type="NCBI Taxonomy" id="431595"/>
    <lineage>
        <taxon>Eukaryota</taxon>
        <taxon>Sar</taxon>
        <taxon>Stramenopiles</taxon>
        <taxon>Oomycota</taxon>
        <taxon>Peronosporomycetes</taxon>
        <taxon>Pythiales</taxon>
        <taxon>Pythiaceae</taxon>
        <taxon>Globisporangium</taxon>
    </lineage>
</organism>
<evidence type="ECO:0000256" key="9">
    <source>
        <dbReference type="ARBA" id="ARBA00023128"/>
    </source>
</evidence>
<evidence type="ECO:0000256" key="1">
    <source>
        <dbReference type="ARBA" id="ARBA00004167"/>
    </source>
</evidence>
<evidence type="ECO:0000313" key="18">
    <source>
        <dbReference type="EnsemblProtists" id="PYU1_T006519"/>
    </source>
</evidence>
<keyword evidence="9" id="KW-0496">Mitochondrion</keyword>
<dbReference type="InterPro" id="IPR052374">
    <property type="entry name" value="SERAC1"/>
</dbReference>